<dbReference type="Proteomes" id="UP000248806">
    <property type="component" value="Unassembled WGS sequence"/>
</dbReference>
<feature type="site" description="Involved in the stabilization of negative charge on the oxyanion by the formation of the oxyanion hole" evidence="10">
    <location>
        <position position="120"/>
    </location>
</feature>
<feature type="binding site" evidence="10">
    <location>
        <position position="191"/>
    </location>
    <ligand>
        <name>substrate</name>
    </ligand>
</feature>
<comment type="subcellular location">
    <subcellularLocation>
        <location evidence="1 10">Cytoplasm</location>
    </subcellularLocation>
</comment>
<dbReference type="EC" id="2.3.1.35" evidence="10"/>
<dbReference type="PANTHER" id="PTHR23100:SF0">
    <property type="entry name" value="ARGININE BIOSYNTHESIS BIFUNCTIONAL PROTEIN ARGJ, MITOCHONDRIAL"/>
    <property type="match status" value="1"/>
</dbReference>
<comment type="caution">
    <text evidence="10">Lacks conserved residue(s) required for the propagation of feature annotation.</text>
</comment>
<evidence type="ECO:0000256" key="3">
    <source>
        <dbReference type="ARBA" id="ARBA00011475"/>
    </source>
</evidence>
<dbReference type="RefSeq" id="WP_111318359.1">
    <property type="nucleotide sequence ID" value="NZ_BIFX01000001.1"/>
</dbReference>
<feature type="binding site" evidence="10">
    <location>
        <position position="180"/>
    </location>
    <ligand>
        <name>substrate</name>
    </ligand>
</feature>
<keyword evidence="9 10" id="KW-0012">Acyltransferase</keyword>
<dbReference type="UniPathway" id="UPA00068">
    <property type="reaction ID" value="UER00106"/>
</dbReference>
<dbReference type="FunFam" id="3.10.20.340:FF:000003">
    <property type="entry name" value="Arginine biosynthesis bifunctional protein ArgJ"/>
    <property type="match status" value="1"/>
</dbReference>
<evidence type="ECO:0000256" key="4">
    <source>
        <dbReference type="ARBA" id="ARBA00022490"/>
    </source>
</evidence>
<feature type="binding site" evidence="10">
    <location>
        <position position="399"/>
    </location>
    <ligand>
        <name>substrate</name>
    </ligand>
</feature>
<dbReference type="EMBL" id="QKUF01000001">
    <property type="protein sequence ID" value="PZW36262.1"/>
    <property type="molecule type" value="Genomic_DNA"/>
</dbReference>
<accession>A0A326UCB1</accession>
<organism evidence="11 12">
    <name type="scientific">Thermosporothrix hazakensis</name>
    <dbReference type="NCBI Taxonomy" id="644383"/>
    <lineage>
        <taxon>Bacteria</taxon>
        <taxon>Bacillati</taxon>
        <taxon>Chloroflexota</taxon>
        <taxon>Ktedonobacteria</taxon>
        <taxon>Ktedonobacterales</taxon>
        <taxon>Thermosporotrichaceae</taxon>
        <taxon>Thermosporothrix</taxon>
    </lineage>
</organism>
<evidence type="ECO:0000256" key="6">
    <source>
        <dbReference type="ARBA" id="ARBA00022605"/>
    </source>
</evidence>
<dbReference type="Gene3D" id="3.60.70.12">
    <property type="entry name" value="L-amino peptidase D-ALA esterase/amidase"/>
    <property type="match status" value="1"/>
</dbReference>
<keyword evidence="7 10" id="KW-0808">Transferase</keyword>
<comment type="catalytic activity">
    <reaction evidence="10">
        <text>L-glutamate + acetyl-CoA = N-acetyl-L-glutamate + CoA + H(+)</text>
        <dbReference type="Rhea" id="RHEA:24292"/>
        <dbReference type="ChEBI" id="CHEBI:15378"/>
        <dbReference type="ChEBI" id="CHEBI:29985"/>
        <dbReference type="ChEBI" id="CHEBI:44337"/>
        <dbReference type="ChEBI" id="CHEBI:57287"/>
        <dbReference type="ChEBI" id="CHEBI:57288"/>
        <dbReference type="EC" id="2.3.1.1"/>
    </reaction>
</comment>
<keyword evidence="4 10" id="KW-0963">Cytoplasm</keyword>
<dbReference type="SUPFAM" id="SSF56266">
    <property type="entry name" value="DmpA/ArgJ-like"/>
    <property type="match status" value="1"/>
</dbReference>
<name>A0A326UCB1_THEHA</name>
<dbReference type="InterPro" id="IPR042195">
    <property type="entry name" value="ArgJ_beta_C"/>
</dbReference>
<dbReference type="FunFam" id="3.60.70.12:FF:000001">
    <property type="entry name" value="Arginine biosynthesis bifunctional protein ArgJ, chloroplastic"/>
    <property type="match status" value="1"/>
</dbReference>
<dbReference type="GO" id="GO:0004358">
    <property type="term" value="F:L-glutamate N-acetyltransferase activity, acting on acetyl-L-ornithine as donor"/>
    <property type="evidence" value="ECO:0007669"/>
    <property type="project" value="UniProtKB-UniRule"/>
</dbReference>
<reference evidence="11 12" key="1">
    <citation type="submission" date="2018-06" db="EMBL/GenBank/DDBJ databases">
        <title>Genomic Encyclopedia of Archaeal and Bacterial Type Strains, Phase II (KMG-II): from individual species to whole genera.</title>
        <authorList>
            <person name="Goeker M."/>
        </authorList>
    </citation>
    <scope>NUCLEOTIDE SEQUENCE [LARGE SCALE GENOMIC DNA]</scope>
    <source>
        <strain evidence="11 12">ATCC BAA-1881</strain>
    </source>
</reference>
<evidence type="ECO:0000256" key="2">
    <source>
        <dbReference type="ARBA" id="ARBA00006774"/>
    </source>
</evidence>
<comment type="catalytic activity">
    <reaction evidence="10">
        <text>N(2)-acetyl-L-ornithine + L-glutamate = N-acetyl-L-glutamate + L-ornithine</text>
        <dbReference type="Rhea" id="RHEA:15349"/>
        <dbReference type="ChEBI" id="CHEBI:29985"/>
        <dbReference type="ChEBI" id="CHEBI:44337"/>
        <dbReference type="ChEBI" id="CHEBI:46911"/>
        <dbReference type="ChEBI" id="CHEBI:57805"/>
        <dbReference type="EC" id="2.3.1.35"/>
    </reaction>
</comment>
<feature type="binding site" evidence="10">
    <location>
        <position position="154"/>
    </location>
    <ligand>
        <name>substrate</name>
    </ligand>
</feature>
<evidence type="ECO:0000256" key="8">
    <source>
        <dbReference type="ARBA" id="ARBA00022813"/>
    </source>
</evidence>
<dbReference type="CDD" id="cd02152">
    <property type="entry name" value="OAT"/>
    <property type="match status" value="1"/>
</dbReference>
<dbReference type="Pfam" id="PF01960">
    <property type="entry name" value="ArgJ"/>
    <property type="match status" value="1"/>
</dbReference>
<comment type="subunit">
    <text evidence="3 10">Heterotetramer of two alpha and two beta chains.</text>
</comment>
<comment type="pathway">
    <text evidence="10">Amino-acid biosynthesis; L-arginine biosynthesis; L-ornithine and N-acetyl-L-glutamate from L-glutamate and N(2)-acetyl-L-ornithine (cyclic): step 1/1.</text>
</comment>
<dbReference type="Gene3D" id="3.10.20.340">
    <property type="entry name" value="ArgJ beta chain, C-terminal domain"/>
    <property type="match status" value="1"/>
</dbReference>
<comment type="function">
    <text evidence="10">Catalyzes two activities which are involved in the cyclic version of arginine biosynthesis: the synthesis of N-acetylglutamate from glutamate and acetyl-CoA as the acetyl donor, and of ornithine by transacetylation between N(2)-acetylornithine and glutamate.</text>
</comment>
<gene>
    <name evidence="10" type="primary">argJ</name>
    <name evidence="11" type="ORF">EI42_00435</name>
</gene>
<feature type="active site" description="Nucleophile" evidence="10">
    <location>
        <position position="191"/>
    </location>
</feature>
<comment type="caution">
    <text evidence="11">The sequence shown here is derived from an EMBL/GenBank/DDBJ whole genome shotgun (WGS) entry which is preliminary data.</text>
</comment>
<dbReference type="GO" id="GO:0004042">
    <property type="term" value="F:L-glutamate N-acetyltransferase activity"/>
    <property type="evidence" value="ECO:0007669"/>
    <property type="project" value="UniProtKB-UniRule"/>
</dbReference>
<dbReference type="GO" id="GO:0005737">
    <property type="term" value="C:cytoplasm"/>
    <property type="evidence" value="ECO:0007669"/>
    <property type="project" value="UniProtKB-SubCell"/>
</dbReference>
<keyword evidence="10" id="KW-0511">Multifunctional enzyme</keyword>
<dbReference type="PANTHER" id="PTHR23100">
    <property type="entry name" value="ARGININE BIOSYNTHESIS BIFUNCTIONAL PROTEIN ARGJ"/>
    <property type="match status" value="1"/>
</dbReference>
<evidence type="ECO:0000313" key="12">
    <source>
        <dbReference type="Proteomes" id="UP000248806"/>
    </source>
</evidence>
<dbReference type="GO" id="GO:0006526">
    <property type="term" value="P:L-arginine biosynthetic process"/>
    <property type="evidence" value="ECO:0007669"/>
    <property type="project" value="UniProtKB-UniRule"/>
</dbReference>
<proteinExistence type="inferred from homology"/>
<feature type="binding site" evidence="10">
    <location>
        <position position="277"/>
    </location>
    <ligand>
        <name>substrate</name>
    </ligand>
</feature>
<keyword evidence="6 10" id="KW-0028">Amino-acid biosynthesis</keyword>
<feature type="site" description="Involved in the stabilization of negative charge on the oxyanion by the formation of the oxyanion hole" evidence="10">
    <location>
        <position position="119"/>
    </location>
</feature>
<feature type="chain" id="PRO_5023356907" description="Arginine biosynthesis bifunctional protein ArgJ alpha chain" evidence="10">
    <location>
        <begin position="1"/>
        <end position="190"/>
    </location>
</feature>
<dbReference type="InterPro" id="IPR016117">
    <property type="entry name" value="ArgJ-like_dom_sf"/>
</dbReference>
<dbReference type="InterPro" id="IPR002813">
    <property type="entry name" value="Arg_biosynth_ArgJ"/>
</dbReference>
<dbReference type="EC" id="2.3.1.1" evidence="10"/>
<dbReference type="HAMAP" id="MF_01106">
    <property type="entry name" value="ArgJ"/>
    <property type="match status" value="1"/>
</dbReference>
<sequence length="404" mass="43149">MAAELFREIDQCVTAPRGFRAGTTACGIKSDAGIKDLAILVSDVPCVAAGTFTTSATKAAPVMVCQERLKAGKAQAVIVNSGNANCATGAQGLQNAYRMTELVAEQFGLDKDLVLCSSTGIIGRQLPMEKIEAGVRNIELSSANGNDFSVAIMTTDTRPKRIALEFEIDDRTVRLGGVTKGSGMIYPNMATMLCYLTTDAAVEQEWLQHELRAAVADTFNMISVDGDMSTNDTCLIFANGLAGNNPLNARHPQAETFRQALNSMLRYLAREMARDGEGATKLMTVNVRGARSKADAVKAARSITLSPLWQCAVAGSDPNWGRITAALGASGCELDQNTYDIYIGDVQLLKAGLPLNYDQAQAKAAMLGDEVTITIDLHLGEGTATAWGCDLTHGYIDENTLYTR</sequence>
<keyword evidence="5 10" id="KW-0055">Arginine biosynthesis</keyword>
<feature type="chain" id="PRO_5023356906" description="Arginine biosynthesis bifunctional protein ArgJ beta chain" evidence="10">
    <location>
        <begin position="191"/>
        <end position="404"/>
    </location>
</feature>
<keyword evidence="8 10" id="KW-0068">Autocatalytic cleavage</keyword>
<dbReference type="OrthoDB" id="9804242at2"/>
<dbReference type="NCBIfam" id="TIGR00120">
    <property type="entry name" value="ArgJ"/>
    <property type="match status" value="1"/>
</dbReference>
<dbReference type="AlphaFoldDB" id="A0A326UCB1"/>
<evidence type="ECO:0000256" key="10">
    <source>
        <dbReference type="HAMAP-Rule" id="MF_01106"/>
    </source>
</evidence>
<evidence type="ECO:0000256" key="7">
    <source>
        <dbReference type="ARBA" id="ARBA00022679"/>
    </source>
</evidence>
<feature type="site" description="Cleavage; by autolysis" evidence="10">
    <location>
        <begin position="190"/>
        <end position="191"/>
    </location>
</feature>
<evidence type="ECO:0000313" key="11">
    <source>
        <dbReference type="EMBL" id="PZW36262.1"/>
    </source>
</evidence>
<protein>
    <recommendedName>
        <fullName evidence="10">Arginine biosynthesis bifunctional protein ArgJ</fullName>
    </recommendedName>
    <domain>
        <recommendedName>
            <fullName evidence="10">Glutamate N-acetyltransferase</fullName>
            <ecNumber evidence="10">2.3.1.35</ecNumber>
        </recommendedName>
        <alternativeName>
            <fullName evidence="10">Ornithine acetyltransferase</fullName>
            <shortName evidence="10">OATase</shortName>
        </alternativeName>
        <alternativeName>
            <fullName evidence="10">Ornithine transacetylase</fullName>
        </alternativeName>
    </domain>
    <domain>
        <recommendedName>
            <fullName evidence="10">Amino-acid acetyltransferase</fullName>
            <ecNumber evidence="10">2.3.1.1</ecNumber>
        </recommendedName>
        <alternativeName>
            <fullName evidence="10">N-acetylglutamate synthase</fullName>
            <shortName evidence="10">AGSase</shortName>
        </alternativeName>
    </domain>
    <component>
        <recommendedName>
            <fullName evidence="10">Arginine biosynthesis bifunctional protein ArgJ alpha chain</fullName>
        </recommendedName>
    </component>
    <component>
        <recommendedName>
            <fullName evidence="10">Arginine biosynthesis bifunctional protein ArgJ beta chain</fullName>
        </recommendedName>
    </component>
</protein>
<evidence type="ECO:0000256" key="1">
    <source>
        <dbReference type="ARBA" id="ARBA00004496"/>
    </source>
</evidence>
<evidence type="ECO:0000256" key="9">
    <source>
        <dbReference type="ARBA" id="ARBA00023315"/>
    </source>
</evidence>
<evidence type="ECO:0000256" key="5">
    <source>
        <dbReference type="ARBA" id="ARBA00022571"/>
    </source>
</evidence>
<dbReference type="NCBIfam" id="NF003802">
    <property type="entry name" value="PRK05388.1"/>
    <property type="match status" value="1"/>
</dbReference>
<keyword evidence="12" id="KW-1185">Reference proteome</keyword>
<comment type="pathway">
    <text evidence="10">Amino-acid biosynthesis; L-arginine biosynthesis; N(2)-acetyl-L-ornithine from L-glutamate: step 1/4.</text>
</comment>
<comment type="similarity">
    <text evidence="2 10">Belongs to the ArgJ family.</text>
</comment>
<dbReference type="GO" id="GO:0006592">
    <property type="term" value="P:ornithine biosynthetic process"/>
    <property type="evidence" value="ECO:0007669"/>
    <property type="project" value="TreeGrafter"/>
</dbReference>